<evidence type="ECO:0000259" key="4">
    <source>
        <dbReference type="Pfam" id="PF05592"/>
    </source>
</evidence>
<dbReference type="InterPro" id="IPR008928">
    <property type="entry name" value="6-hairpin_glycosidase_sf"/>
</dbReference>
<gene>
    <name evidence="8" type="ORF">OP8BY_1463</name>
</gene>
<dbReference type="InterPro" id="IPR016007">
    <property type="entry name" value="Alpha_rhamnosid"/>
</dbReference>
<dbReference type="Pfam" id="PF08531">
    <property type="entry name" value="Bac_rhamnosid_N"/>
    <property type="match status" value="1"/>
</dbReference>
<keyword evidence="3" id="KW-0378">Hydrolase</keyword>
<evidence type="ECO:0000259" key="7">
    <source>
        <dbReference type="Pfam" id="PF17390"/>
    </source>
</evidence>
<evidence type="ECO:0000256" key="1">
    <source>
        <dbReference type="ARBA" id="ARBA00001445"/>
    </source>
</evidence>
<dbReference type="GO" id="GO:0005975">
    <property type="term" value="P:carbohydrate metabolic process"/>
    <property type="evidence" value="ECO:0007669"/>
    <property type="project" value="InterPro"/>
</dbReference>
<dbReference type="EC" id="3.2.1.40" evidence="2"/>
<dbReference type="Gene3D" id="2.60.40.10">
    <property type="entry name" value="Immunoglobulins"/>
    <property type="match status" value="1"/>
</dbReference>
<feature type="domain" description="Alpha-L-rhamnosidase six-hairpin glycosidase" evidence="6">
    <location>
        <begin position="438"/>
        <end position="779"/>
    </location>
</feature>
<dbReference type="Gene3D" id="2.60.420.10">
    <property type="entry name" value="Maltose phosphorylase, domain 3"/>
    <property type="match status" value="1"/>
</dbReference>
<evidence type="ECO:0000259" key="5">
    <source>
        <dbReference type="Pfam" id="PF08531"/>
    </source>
</evidence>
<feature type="domain" description="Bacterial alpha-L-rhamnosidase N-terminal" evidence="5">
    <location>
        <begin position="166"/>
        <end position="323"/>
    </location>
</feature>
<protein>
    <recommendedName>
        <fullName evidence="2">alpha-L-rhamnosidase</fullName>
        <ecNumber evidence="2">3.2.1.40</ecNumber>
    </recommendedName>
</protein>
<dbReference type="Pfam" id="PF17390">
    <property type="entry name" value="Bac_rhamnosid_C"/>
    <property type="match status" value="1"/>
</dbReference>
<reference evidence="8 9" key="1">
    <citation type="submission" date="2018-08" db="EMBL/GenBank/DDBJ databases">
        <title>Genome analysis of the thermophilic bacterium of the candidate phylum Aminicenantes from deep subsurface aquifer revealed its physiology and ecological role.</title>
        <authorList>
            <person name="Kadnikov V.V."/>
            <person name="Mardanov A.V."/>
            <person name="Beletsky A.V."/>
            <person name="Karnachuk O.V."/>
            <person name="Ravin N.V."/>
        </authorList>
    </citation>
    <scope>NUCLEOTIDE SEQUENCE [LARGE SCALE GENOMIC DNA]</scope>
    <source>
        <strain evidence="8">BY38</strain>
    </source>
</reference>
<feature type="domain" description="Alpha-L-rhamnosidase concanavalin-like" evidence="4">
    <location>
        <begin position="334"/>
        <end position="432"/>
    </location>
</feature>
<sequence length="898" mass="102639">MPIHPPFDLRVEYLRDPEIIDIPRPRFFWKLRSDFRGDQQTAYQIIVSSEREFCEKEVGDFWDSGKVSSQECTHIPYGGEELLSCQNYYWRVRWWNISGQVSPYSDIAVFGTGFMGTSKLRASWITMEEPETYAGPTTVLLGQSEEPDIQCLGIYLRKEFKSRGRATRAMIYISGLGHYRLYFNGQRIGDRVLDPGWSDYNKVALYSAYEVTDLVREQNAVGVVLGNGRHIQKYGYGQPRLLCRLEIYYEKGGLDIITSDESWRVSGGPVRENGIYFGENYDARLEQPGWAEPGFDDSGWQKAVTVSGPVLDAQNIPPIRITERLKPVSIRPAGEGRYIFDFGKNISGWARLRVSGPAGTQVQLRYGELLHPDGSLNQATCDRARATDVYILKGDGLEVYEPHFTYHGFRYVELDSFPGTPDENTLEACFIHSDVESCGQFESSSQLLNRIHHCCLTSFRSNLMSIPTDCPQRDERHGWLGDVLATAEAASYNFDLAAFYTHFLNLIRQAQKEDGSLPDFVPPYNPAVYPADPAWGSAYISLCWHLYRFYGDRDILRKHFQSLKNYVEFLRQKATGNLQLGLGKYGDWCQPGGMVPKKTPLELVATWFYYHDVKIFASICELVGRKEESRQYQELAGQIKSAFNRAYLEERQYKALRQSPVDRFPDQTANLLPLLLDLVPEEAKENVLKALLESLVIRHDYHLDTGVIGTRFLFEVLDKFGLPEVALKIILQDSYPGWGYMVREGATSLWERWEKLTGQGMNSHNHAMFGSVDAWFYRGLAGLQPIEPGWKVFEVKPYPGLEEVRCRLVTVQGEIAVDWKKKDSEFSLTLAVPVGTRARLTFPIIWRDYLIKESGLLIWEGGQFVAEDPRLGVTLAELNREPVFWVESGKYEFLMKKA</sequence>
<dbReference type="Pfam" id="PF25788">
    <property type="entry name" value="Ig_Rha78A_N"/>
    <property type="match status" value="1"/>
</dbReference>
<evidence type="ECO:0000313" key="9">
    <source>
        <dbReference type="Proteomes" id="UP000257323"/>
    </source>
</evidence>
<comment type="catalytic activity">
    <reaction evidence="1">
        <text>Hydrolysis of terminal non-reducing alpha-L-rhamnose residues in alpha-L-rhamnosides.</text>
        <dbReference type="EC" id="3.2.1.40"/>
    </reaction>
</comment>
<dbReference type="EMBL" id="QUAH01000017">
    <property type="protein sequence ID" value="RFT14865.1"/>
    <property type="molecule type" value="Genomic_DNA"/>
</dbReference>
<dbReference type="SUPFAM" id="SSF48208">
    <property type="entry name" value="Six-hairpin glycosidases"/>
    <property type="match status" value="1"/>
</dbReference>
<comment type="caution">
    <text evidence="8">The sequence shown here is derived from an EMBL/GenBank/DDBJ whole genome shotgun (WGS) entry which is preliminary data.</text>
</comment>
<dbReference type="Proteomes" id="UP000257323">
    <property type="component" value="Unassembled WGS sequence"/>
</dbReference>
<dbReference type="InterPro" id="IPR008902">
    <property type="entry name" value="Rhamnosid_concanavalin"/>
</dbReference>
<dbReference type="Pfam" id="PF05592">
    <property type="entry name" value="Bac_rhamnosid"/>
    <property type="match status" value="1"/>
</dbReference>
<dbReference type="PANTHER" id="PTHR33307:SF6">
    <property type="entry name" value="ALPHA-RHAMNOSIDASE (EUROFUNG)-RELATED"/>
    <property type="match status" value="1"/>
</dbReference>
<dbReference type="PANTHER" id="PTHR33307">
    <property type="entry name" value="ALPHA-RHAMNOSIDASE (EUROFUNG)"/>
    <property type="match status" value="1"/>
</dbReference>
<dbReference type="Gene3D" id="1.50.10.10">
    <property type="match status" value="1"/>
</dbReference>
<name>A0A3E2BJF4_9BACT</name>
<dbReference type="GO" id="GO:0030596">
    <property type="term" value="F:alpha-L-rhamnosidase activity"/>
    <property type="evidence" value="ECO:0007669"/>
    <property type="project" value="UniProtKB-EC"/>
</dbReference>
<dbReference type="InterPro" id="IPR013737">
    <property type="entry name" value="Bac_rhamnosid_N"/>
</dbReference>
<dbReference type="InterPro" id="IPR012341">
    <property type="entry name" value="6hp_glycosidase-like_sf"/>
</dbReference>
<dbReference type="InterPro" id="IPR035398">
    <property type="entry name" value="Bac_rhamnosid_C"/>
</dbReference>
<dbReference type="Gene3D" id="2.60.120.260">
    <property type="entry name" value="Galactose-binding domain-like"/>
    <property type="match status" value="2"/>
</dbReference>
<evidence type="ECO:0000256" key="3">
    <source>
        <dbReference type="ARBA" id="ARBA00022801"/>
    </source>
</evidence>
<proteinExistence type="predicted"/>
<dbReference type="InterPro" id="IPR035396">
    <property type="entry name" value="Bac_rhamnosid6H"/>
</dbReference>
<dbReference type="Pfam" id="PF17389">
    <property type="entry name" value="Bac_rhamnosid6H"/>
    <property type="match status" value="1"/>
</dbReference>
<dbReference type="PIRSF" id="PIRSF010631">
    <property type="entry name" value="A-rhamnsds"/>
    <property type="match status" value="1"/>
</dbReference>
<evidence type="ECO:0000256" key="2">
    <source>
        <dbReference type="ARBA" id="ARBA00012652"/>
    </source>
</evidence>
<dbReference type="AlphaFoldDB" id="A0A3E2BJF4"/>
<dbReference type="InterPro" id="IPR013783">
    <property type="entry name" value="Ig-like_fold"/>
</dbReference>
<accession>A0A3E2BJF4</accession>
<evidence type="ECO:0000259" key="6">
    <source>
        <dbReference type="Pfam" id="PF17389"/>
    </source>
</evidence>
<evidence type="ECO:0000313" key="8">
    <source>
        <dbReference type="EMBL" id="RFT14865.1"/>
    </source>
</evidence>
<organism evidence="8 9">
    <name type="scientific">Candidatus Saccharicenans subterraneus</name>
    <dbReference type="NCBI Taxonomy" id="2508984"/>
    <lineage>
        <taxon>Bacteria</taxon>
        <taxon>Candidatus Aminicenantota</taxon>
        <taxon>Candidatus Aminicenantia</taxon>
        <taxon>Candidatus Aminicenantales</taxon>
        <taxon>Candidatus Saccharicenantaceae</taxon>
        <taxon>Candidatus Saccharicenans</taxon>
    </lineage>
</organism>
<feature type="domain" description="Alpha-L-rhamnosidase C-terminal" evidence="7">
    <location>
        <begin position="782"/>
        <end position="843"/>
    </location>
</feature>